<dbReference type="InterPro" id="IPR046348">
    <property type="entry name" value="SIS_dom_sf"/>
</dbReference>
<dbReference type="PANTHER" id="PTHR11469:SF1">
    <property type="entry name" value="GLUCOSE-6-PHOSPHATE ISOMERASE"/>
    <property type="match status" value="1"/>
</dbReference>
<dbReference type="Gene3D" id="1.10.1390.10">
    <property type="match status" value="1"/>
</dbReference>
<dbReference type="UniPathway" id="UPA00138"/>
<dbReference type="GO" id="GO:0006096">
    <property type="term" value="P:glycolytic process"/>
    <property type="evidence" value="ECO:0007669"/>
    <property type="project" value="UniProtKB-UniRule"/>
</dbReference>
<dbReference type="InterPro" id="IPR035482">
    <property type="entry name" value="SIS_PGI_2"/>
</dbReference>
<comment type="subcellular location">
    <subcellularLocation>
        <location evidence="7">Cytoplasm</location>
    </subcellularLocation>
</comment>
<dbReference type="GO" id="GO:0006094">
    <property type="term" value="P:gluconeogenesis"/>
    <property type="evidence" value="ECO:0007669"/>
    <property type="project" value="UniProtKB-UniRule"/>
</dbReference>
<keyword evidence="3 7" id="KW-0312">Gluconeogenesis</keyword>
<evidence type="ECO:0000256" key="6">
    <source>
        <dbReference type="ARBA" id="ARBA00029321"/>
    </source>
</evidence>
<evidence type="ECO:0000256" key="3">
    <source>
        <dbReference type="ARBA" id="ARBA00022432"/>
    </source>
</evidence>
<dbReference type="PROSITE" id="PS00765">
    <property type="entry name" value="P_GLUCOSE_ISOMERASE_1"/>
    <property type="match status" value="1"/>
</dbReference>
<dbReference type="SUPFAM" id="SSF53697">
    <property type="entry name" value="SIS domain"/>
    <property type="match status" value="1"/>
</dbReference>
<dbReference type="HAMAP" id="MF_00473">
    <property type="entry name" value="G6P_isomerase"/>
    <property type="match status" value="1"/>
</dbReference>
<comment type="pathway">
    <text evidence="1 7 8">Carbohydrate degradation; glycolysis; D-glyceraldehyde 3-phosphate and glycerone phosphate from D-glucose: step 2/4.</text>
</comment>
<evidence type="ECO:0000256" key="2">
    <source>
        <dbReference type="ARBA" id="ARBA00006604"/>
    </source>
</evidence>
<comment type="similarity">
    <text evidence="2 7 8">Belongs to the GPI family.</text>
</comment>
<evidence type="ECO:0000313" key="10">
    <source>
        <dbReference type="Proteomes" id="UP000028980"/>
    </source>
</evidence>
<dbReference type="InterPro" id="IPR035476">
    <property type="entry name" value="SIS_PGI_1"/>
</dbReference>
<dbReference type="InterPro" id="IPR018189">
    <property type="entry name" value="Phosphoglucose_isomerase_CS"/>
</dbReference>
<evidence type="ECO:0000256" key="4">
    <source>
        <dbReference type="ARBA" id="ARBA00023152"/>
    </source>
</evidence>
<dbReference type="Gene3D" id="3.40.50.10490">
    <property type="entry name" value="Glucose-6-phosphate isomerase like protein, domain 1"/>
    <property type="match status" value="2"/>
</dbReference>
<feature type="active site" evidence="7">
    <location>
        <position position="514"/>
    </location>
</feature>
<comment type="catalytic activity">
    <reaction evidence="6 7 8">
        <text>alpha-D-glucose 6-phosphate = beta-D-fructose 6-phosphate</text>
        <dbReference type="Rhea" id="RHEA:11816"/>
        <dbReference type="ChEBI" id="CHEBI:57634"/>
        <dbReference type="ChEBI" id="CHEBI:58225"/>
        <dbReference type="EC" id="5.3.1.9"/>
    </reaction>
</comment>
<dbReference type="UniPathway" id="UPA00109">
    <property type="reaction ID" value="UER00181"/>
</dbReference>
<name>A0A081D854_NONUL</name>
<organism evidence="9 10">
    <name type="scientific">Nonlabens ulvanivorans</name>
    <name type="common">Persicivirga ulvanivorans</name>
    <dbReference type="NCBI Taxonomy" id="906888"/>
    <lineage>
        <taxon>Bacteria</taxon>
        <taxon>Pseudomonadati</taxon>
        <taxon>Bacteroidota</taxon>
        <taxon>Flavobacteriia</taxon>
        <taxon>Flavobacteriales</taxon>
        <taxon>Flavobacteriaceae</taxon>
        <taxon>Nonlabens</taxon>
    </lineage>
</organism>
<dbReference type="EMBL" id="BBLG01000001">
    <property type="protein sequence ID" value="GAK75100.1"/>
    <property type="molecule type" value="Genomic_DNA"/>
</dbReference>
<dbReference type="GO" id="GO:0005829">
    <property type="term" value="C:cytosol"/>
    <property type="evidence" value="ECO:0007669"/>
    <property type="project" value="TreeGrafter"/>
</dbReference>
<feature type="active site" evidence="7">
    <location>
        <position position="385"/>
    </location>
</feature>
<dbReference type="CDD" id="cd05016">
    <property type="entry name" value="SIS_PGI_2"/>
    <property type="match status" value="1"/>
</dbReference>
<evidence type="ECO:0000256" key="8">
    <source>
        <dbReference type="RuleBase" id="RU000612"/>
    </source>
</evidence>
<dbReference type="PANTHER" id="PTHR11469">
    <property type="entry name" value="GLUCOSE-6-PHOSPHATE ISOMERASE"/>
    <property type="match status" value="1"/>
</dbReference>
<dbReference type="GO" id="GO:0051156">
    <property type="term" value="P:glucose 6-phosphate metabolic process"/>
    <property type="evidence" value="ECO:0007669"/>
    <property type="project" value="TreeGrafter"/>
</dbReference>
<evidence type="ECO:0000313" key="9">
    <source>
        <dbReference type="EMBL" id="GAK75100.1"/>
    </source>
</evidence>
<reference evidence="9 10" key="1">
    <citation type="journal article" date="2014" name="Genome Announc.">
        <title>Draft Genome Sequences of Marine Flavobacterium Nonlabens Strains NR17, NR24, NR27, NR32, NR33, and Ara13.</title>
        <authorList>
            <person name="Nakanishi M."/>
            <person name="Meirelles P."/>
            <person name="Suzuki R."/>
            <person name="Takatani N."/>
            <person name="Mino S."/>
            <person name="Suda W."/>
            <person name="Oshima K."/>
            <person name="Hattori M."/>
            <person name="Ohkuma M."/>
            <person name="Hosokawa M."/>
            <person name="Miyashita K."/>
            <person name="Thompson F.L."/>
            <person name="Niwa A."/>
            <person name="Sawabe T."/>
            <person name="Sawabe T."/>
        </authorList>
    </citation>
    <scope>NUCLEOTIDE SEQUENCE [LARGE SCALE GENOMIC DNA]</scope>
    <source>
        <strain evidence="10">JCM19296</strain>
    </source>
</reference>
<sequence length="548" mass="61338">MKNINPTETNAWLKLEKHFEGFDDFSLREEFKKDTSRAEKLTLIDKDFYVDLSKNLITETTRTHLTSLATECGLKEAINSYFNGAIINATEKRAVLHTALRTPPQSSADSSVASNVSDAIESKHKMFDYVDSVLNSKTLTASGKKFDTIVNIGIGGSDLGPVMIYEALQAYKNDMTLHFVSNVEGDHVEEVLKKINPETTLFVIVSKSFGTQETLTNATTIRNWFIEKIGADAVSNHFIAVSSNVEKAVNFGIHHANIFPMFDWVGGRFSLWSTVGMSVALGIGTKNFQSLLDGAHDMDNHFKNTDFEKNIPVQLALMTIWYNNFYRAQSEAIIPYTQYLHRLPAYLQQAIMESNGKSVDRDGNSVTYDTGNIIWGGEPGTNSQHAFFQLIHQGTKLIPAHFIAFAKAKYNQPDHHNKLMANFIAQTEALMNGKTRAEAKKDLEKSGKSKEEIEMLLPFKVFEGDQPTTTILIDELTPQSIGKLVAMYEHKIFTEGVIWNIYSYDQWGGVELGKVLADKVLDNIENKEYAAHDSSTTGILKRFGSLNN</sequence>
<dbReference type="PRINTS" id="PR00662">
    <property type="entry name" value="G6PISOMERASE"/>
</dbReference>
<feature type="active site" description="Proton donor" evidence="7">
    <location>
        <position position="353"/>
    </location>
</feature>
<dbReference type="EC" id="5.3.1.9" evidence="7"/>
<gene>
    <name evidence="7" type="primary">pgi</name>
    <name evidence="9" type="ORF">JCM19296_678</name>
</gene>
<evidence type="ECO:0000256" key="1">
    <source>
        <dbReference type="ARBA" id="ARBA00004926"/>
    </source>
</evidence>
<dbReference type="AlphaFoldDB" id="A0A081D854"/>
<dbReference type="GO" id="GO:0097367">
    <property type="term" value="F:carbohydrate derivative binding"/>
    <property type="evidence" value="ECO:0007669"/>
    <property type="project" value="InterPro"/>
</dbReference>
<comment type="pathway">
    <text evidence="7">Carbohydrate biosynthesis; gluconeogenesis.</text>
</comment>
<keyword evidence="4 7" id="KW-0324">Glycolysis</keyword>
<protein>
    <recommendedName>
        <fullName evidence="7">Glucose-6-phosphate isomerase</fullName>
        <shortName evidence="7">GPI</shortName>
        <ecNumber evidence="7">5.3.1.9</ecNumber>
    </recommendedName>
    <alternativeName>
        <fullName evidence="7">Phosphoglucose isomerase</fullName>
        <shortName evidence="7">PGI</shortName>
    </alternativeName>
    <alternativeName>
        <fullName evidence="7">Phosphohexose isomerase</fullName>
        <shortName evidence="7">PHI</shortName>
    </alternativeName>
</protein>
<keyword evidence="7" id="KW-0963">Cytoplasm</keyword>
<keyword evidence="5 7" id="KW-0413">Isomerase</keyword>
<dbReference type="GO" id="GO:0048029">
    <property type="term" value="F:monosaccharide binding"/>
    <property type="evidence" value="ECO:0007669"/>
    <property type="project" value="TreeGrafter"/>
</dbReference>
<evidence type="ECO:0000256" key="7">
    <source>
        <dbReference type="HAMAP-Rule" id="MF_00473"/>
    </source>
</evidence>
<dbReference type="NCBIfam" id="NF001211">
    <property type="entry name" value="PRK00179.1"/>
    <property type="match status" value="1"/>
</dbReference>
<comment type="caution">
    <text evidence="9">The sequence shown here is derived from an EMBL/GenBank/DDBJ whole genome shotgun (WGS) entry which is preliminary data.</text>
</comment>
<dbReference type="GO" id="GO:0004347">
    <property type="term" value="F:glucose-6-phosphate isomerase activity"/>
    <property type="evidence" value="ECO:0007669"/>
    <property type="project" value="UniProtKB-UniRule"/>
</dbReference>
<evidence type="ECO:0000256" key="5">
    <source>
        <dbReference type="ARBA" id="ARBA00023235"/>
    </source>
</evidence>
<dbReference type="InterPro" id="IPR023096">
    <property type="entry name" value="G6P_Isomerase_C"/>
</dbReference>
<comment type="function">
    <text evidence="7">Catalyzes the reversible isomerization of glucose-6-phosphate to fructose-6-phosphate.</text>
</comment>
<dbReference type="Pfam" id="PF00342">
    <property type="entry name" value="PGI"/>
    <property type="match status" value="1"/>
</dbReference>
<proteinExistence type="inferred from homology"/>
<dbReference type="CDD" id="cd05015">
    <property type="entry name" value="SIS_PGI_1"/>
    <property type="match status" value="1"/>
</dbReference>
<dbReference type="PROSITE" id="PS51463">
    <property type="entry name" value="P_GLUCOSE_ISOMERASE_3"/>
    <property type="match status" value="1"/>
</dbReference>
<dbReference type="InterPro" id="IPR001672">
    <property type="entry name" value="G6P_Isomerase"/>
</dbReference>
<accession>A0A081D854</accession>
<dbReference type="Proteomes" id="UP000028980">
    <property type="component" value="Unassembled WGS sequence"/>
</dbReference>